<evidence type="ECO:0000256" key="1">
    <source>
        <dbReference type="SAM" id="MobiDB-lite"/>
    </source>
</evidence>
<feature type="compositionally biased region" description="Basic and acidic residues" evidence="1">
    <location>
        <begin position="67"/>
        <end position="83"/>
    </location>
</feature>
<feature type="compositionally biased region" description="Acidic residues" evidence="1">
    <location>
        <begin position="141"/>
        <end position="150"/>
    </location>
</feature>
<feature type="compositionally biased region" description="Basic and acidic residues" evidence="1">
    <location>
        <begin position="37"/>
        <end position="53"/>
    </location>
</feature>
<dbReference type="AlphaFoldDB" id="A0AAV6WKE6"/>
<proteinExistence type="predicted"/>
<gene>
    <name evidence="2" type="ORF">BUALT_Bualt14G0003700</name>
</gene>
<organism evidence="2 3">
    <name type="scientific">Buddleja alternifolia</name>
    <dbReference type="NCBI Taxonomy" id="168488"/>
    <lineage>
        <taxon>Eukaryota</taxon>
        <taxon>Viridiplantae</taxon>
        <taxon>Streptophyta</taxon>
        <taxon>Embryophyta</taxon>
        <taxon>Tracheophyta</taxon>
        <taxon>Spermatophyta</taxon>
        <taxon>Magnoliopsida</taxon>
        <taxon>eudicotyledons</taxon>
        <taxon>Gunneridae</taxon>
        <taxon>Pentapetalae</taxon>
        <taxon>asterids</taxon>
        <taxon>lamiids</taxon>
        <taxon>Lamiales</taxon>
        <taxon>Scrophulariaceae</taxon>
        <taxon>Buddlejeae</taxon>
        <taxon>Buddleja</taxon>
    </lineage>
</organism>
<accession>A0AAV6WKE6</accession>
<name>A0AAV6WKE6_9LAMI</name>
<feature type="region of interest" description="Disordered" evidence="1">
    <location>
        <begin position="35"/>
        <end position="150"/>
    </location>
</feature>
<sequence length="172" mass="18945">MLKMKLRILQFVDDPPPSPKIWVVDSNVLGYLGEDSMGNRDNDRVEGHGEFGRGIEMGTDTGTKMVPNRDSEGDSEGDNKGYSEGDNEENSDEECSDFYDSEYIDDGDSEVEGEKDGEGVVFVPTKIEPIPQLMPDRESSTDSEGEEREDLVDCGDNLVVGKILTVKGLNKT</sequence>
<dbReference type="Proteomes" id="UP000826271">
    <property type="component" value="Unassembled WGS sequence"/>
</dbReference>
<dbReference type="EMBL" id="WHWC01000014">
    <property type="protein sequence ID" value="KAG8369365.1"/>
    <property type="molecule type" value="Genomic_DNA"/>
</dbReference>
<comment type="caution">
    <text evidence="2">The sequence shown here is derived from an EMBL/GenBank/DDBJ whole genome shotgun (WGS) entry which is preliminary data.</text>
</comment>
<feature type="compositionally biased region" description="Acidic residues" evidence="1">
    <location>
        <begin position="85"/>
        <end position="111"/>
    </location>
</feature>
<evidence type="ECO:0000313" key="2">
    <source>
        <dbReference type="EMBL" id="KAG8369365.1"/>
    </source>
</evidence>
<keyword evidence="3" id="KW-1185">Reference proteome</keyword>
<protein>
    <submittedName>
        <fullName evidence="2">Uncharacterized protein</fullName>
    </submittedName>
</protein>
<evidence type="ECO:0000313" key="3">
    <source>
        <dbReference type="Proteomes" id="UP000826271"/>
    </source>
</evidence>
<reference evidence="2" key="1">
    <citation type="submission" date="2019-10" db="EMBL/GenBank/DDBJ databases">
        <authorList>
            <person name="Zhang R."/>
            <person name="Pan Y."/>
            <person name="Wang J."/>
            <person name="Ma R."/>
            <person name="Yu S."/>
        </authorList>
    </citation>
    <scope>NUCLEOTIDE SEQUENCE</scope>
    <source>
        <strain evidence="2">LA-IB0</strain>
        <tissue evidence="2">Leaf</tissue>
    </source>
</reference>